<evidence type="ECO:0000313" key="3">
    <source>
        <dbReference type="Proteomes" id="UP000039046"/>
    </source>
</evidence>
<dbReference type="EMBL" id="CDHN01000002">
    <property type="protein sequence ID" value="CEJ89628.1"/>
    <property type="molecule type" value="Genomic_DNA"/>
</dbReference>
<dbReference type="Proteomes" id="UP000039046">
    <property type="component" value="Unassembled WGS sequence"/>
</dbReference>
<gene>
    <name evidence="2" type="ORF">VHEMI05462</name>
</gene>
<evidence type="ECO:0000313" key="2">
    <source>
        <dbReference type="EMBL" id="CEJ89628.1"/>
    </source>
</evidence>
<dbReference type="HOGENOM" id="CLU_139290_0_0_1"/>
<proteinExistence type="predicted"/>
<feature type="signal peptide" evidence="1">
    <location>
        <begin position="1"/>
        <end position="16"/>
    </location>
</feature>
<evidence type="ECO:0000256" key="1">
    <source>
        <dbReference type="SAM" id="SignalP"/>
    </source>
</evidence>
<dbReference type="OrthoDB" id="4865935at2759"/>
<sequence>MKTFAIISLAIATALAHAPSLTELTNGLPACAASAMNASMQEQKCNVAHVDATAFDCLCNNYYDVTGGIFDKVPYTCAADFARDAGALCGVWAVEGPSASDIKQAVEALAAKVGGSAQ</sequence>
<name>A0A0A1TH27_9HYPO</name>
<keyword evidence="3" id="KW-1185">Reference proteome</keyword>
<organism evidence="2 3">
    <name type="scientific">[Torrubiella] hemipterigena</name>
    <dbReference type="NCBI Taxonomy" id="1531966"/>
    <lineage>
        <taxon>Eukaryota</taxon>
        <taxon>Fungi</taxon>
        <taxon>Dikarya</taxon>
        <taxon>Ascomycota</taxon>
        <taxon>Pezizomycotina</taxon>
        <taxon>Sordariomycetes</taxon>
        <taxon>Hypocreomycetidae</taxon>
        <taxon>Hypocreales</taxon>
        <taxon>Clavicipitaceae</taxon>
        <taxon>Clavicipitaceae incertae sedis</taxon>
        <taxon>'Torrubiella' clade</taxon>
    </lineage>
</organism>
<keyword evidence="1" id="KW-0732">Signal</keyword>
<evidence type="ECO:0008006" key="4">
    <source>
        <dbReference type="Google" id="ProtNLM"/>
    </source>
</evidence>
<protein>
    <recommendedName>
        <fullName evidence="4">Extracellular membrane protein CFEM domain-containing protein</fullName>
    </recommendedName>
</protein>
<dbReference type="AlphaFoldDB" id="A0A0A1TH27"/>
<feature type="chain" id="PRO_5001979685" description="Extracellular membrane protein CFEM domain-containing protein" evidence="1">
    <location>
        <begin position="17"/>
        <end position="118"/>
    </location>
</feature>
<accession>A0A0A1TH27</accession>
<reference evidence="2 3" key="1">
    <citation type="journal article" date="2015" name="Genome Announc.">
        <title>Draft Genome Sequence and Gene Annotation of the Entomopathogenic Fungus Verticillium hemipterigenum.</title>
        <authorList>
            <person name="Horn F."/>
            <person name="Habel A."/>
            <person name="Scharf D.H."/>
            <person name="Dworschak J."/>
            <person name="Brakhage A.A."/>
            <person name="Guthke R."/>
            <person name="Hertweck C."/>
            <person name="Linde J."/>
        </authorList>
    </citation>
    <scope>NUCLEOTIDE SEQUENCE [LARGE SCALE GENOMIC DNA]</scope>
</reference>